<evidence type="ECO:0000256" key="2">
    <source>
        <dbReference type="ARBA" id="ARBA00007706"/>
    </source>
</evidence>
<dbReference type="SUPFAM" id="SSF53448">
    <property type="entry name" value="Nucleotide-diphospho-sugar transferases"/>
    <property type="match status" value="1"/>
</dbReference>
<evidence type="ECO:0000313" key="13">
    <source>
        <dbReference type="EMBL" id="OCT77036.1"/>
    </source>
</evidence>
<evidence type="ECO:0000256" key="4">
    <source>
        <dbReference type="ARBA" id="ARBA00022679"/>
    </source>
</evidence>
<evidence type="ECO:0000313" key="14">
    <source>
        <dbReference type="Proteomes" id="UP000694892"/>
    </source>
</evidence>
<dbReference type="GO" id="GO:0000139">
    <property type="term" value="C:Golgi membrane"/>
    <property type="evidence" value="ECO:0007669"/>
    <property type="project" value="TreeGrafter"/>
</dbReference>
<evidence type="ECO:0000256" key="12">
    <source>
        <dbReference type="SAM" id="Phobius"/>
    </source>
</evidence>
<keyword evidence="6" id="KW-0735">Signal-anchor</keyword>
<dbReference type="InterPro" id="IPR005027">
    <property type="entry name" value="Glyco_trans_43"/>
</dbReference>
<evidence type="ECO:0000256" key="11">
    <source>
        <dbReference type="SAM" id="MobiDB-lite"/>
    </source>
</evidence>
<sequence>MKSVFYRCFFILLPWVLIVVIIIDSDTRRSPGSGRVPSARYYPYWNRRVGRAALVRPRPSDPNANPGLNSAPHRRKNETVLPMIYAITPTYSHPVQKGELTRLANTFCLVPRLHSILVEDSVHSVRALHLLPKKTDFDVGSGKKGQGAADATPLPALLLC</sequence>
<accession>A0A974CRF4</accession>
<reference evidence="14" key="1">
    <citation type="journal article" date="2016" name="Nature">
        <title>Genome evolution in the allotetraploid frog Xenopus laevis.</title>
        <authorList>
            <person name="Session A.M."/>
            <person name="Uno Y."/>
            <person name="Kwon T."/>
            <person name="Chapman J.A."/>
            <person name="Toyoda A."/>
            <person name="Takahashi S."/>
            <person name="Fukui A."/>
            <person name="Hikosaka A."/>
            <person name="Suzuki A."/>
            <person name="Kondo M."/>
            <person name="van Heeringen S.J."/>
            <person name="Quigley I."/>
            <person name="Heinz S."/>
            <person name="Ogino H."/>
            <person name="Ochi H."/>
            <person name="Hellsten U."/>
            <person name="Lyons J.B."/>
            <person name="Simakov O."/>
            <person name="Putnam N."/>
            <person name="Stites J."/>
            <person name="Kuroki Y."/>
            <person name="Tanaka T."/>
            <person name="Michiue T."/>
            <person name="Watanabe M."/>
            <person name="Bogdanovic O."/>
            <person name="Lister R."/>
            <person name="Georgiou G."/>
            <person name="Paranjpe S.S."/>
            <person name="van Kruijsbergen I."/>
            <person name="Shu S."/>
            <person name="Carlson J."/>
            <person name="Kinoshita T."/>
            <person name="Ohta Y."/>
            <person name="Mawaribuchi S."/>
            <person name="Jenkins J."/>
            <person name="Grimwood J."/>
            <person name="Schmutz J."/>
            <person name="Mitros T."/>
            <person name="Mozaffari S.V."/>
            <person name="Suzuki Y."/>
            <person name="Haramoto Y."/>
            <person name="Yamamoto T.S."/>
            <person name="Takagi C."/>
            <person name="Heald R."/>
            <person name="Miller K."/>
            <person name="Haudenschild C."/>
            <person name="Kitzman J."/>
            <person name="Nakayama T."/>
            <person name="Izutsu Y."/>
            <person name="Robert J."/>
            <person name="Fortriede J."/>
            <person name="Burns K."/>
            <person name="Lotay V."/>
            <person name="Karimi K."/>
            <person name="Yasuoka Y."/>
            <person name="Dichmann D.S."/>
            <person name="Flajnik M.F."/>
            <person name="Houston D.W."/>
            <person name="Shendure J."/>
            <person name="DuPasquier L."/>
            <person name="Vize P.D."/>
            <person name="Zorn A.M."/>
            <person name="Ito M."/>
            <person name="Marcotte E.M."/>
            <person name="Wallingford J.B."/>
            <person name="Ito Y."/>
            <person name="Asashima M."/>
            <person name="Ueno N."/>
            <person name="Matsuda Y."/>
            <person name="Veenstra G.J."/>
            <person name="Fujiyama A."/>
            <person name="Harland R.M."/>
            <person name="Taira M."/>
            <person name="Rokhsar D.S."/>
        </authorList>
    </citation>
    <scope>NUCLEOTIDE SEQUENCE [LARGE SCALE GENOMIC DNA]</scope>
    <source>
        <strain evidence="14">J</strain>
    </source>
</reference>
<evidence type="ECO:0000256" key="7">
    <source>
        <dbReference type="ARBA" id="ARBA00022989"/>
    </source>
</evidence>
<evidence type="ECO:0000256" key="1">
    <source>
        <dbReference type="ARBA" id="ARBA00004606"/>
    </source>
</evidence>
<dbReference type="GO" id="GO:0050650">
    <property type="term" value="P:chondroitin sulfate proteoglycan biosynthetic process"/>
    <property type="evidence" value="ECO:0007669"/>
    <property type="project" value="TreeGrafter"/>
</dbReference>
<keyword evidence="5 12" id="KW-0812">Transmembrane</keyword>
<name>A0A974CRF4_XENLA</name>
<dbReference type="GO" id="GO:0005975">
    <property type="term" value="P:carbohydrate metabolic process"/>
    <property type="evidence" value="ECO:0007669"/>
    <property type="project" value="TreeGrafter"/>
</dbReference>
<evidence type="ECO:0000256" key="6">
    <source>
        <dbReference type="ARBA" id="ARBA00022968"/>
    </source>
</evidence>
<dbReference type="EMBL" id="CM004476">
    <property type="protein sequence ID" value="OCT77036.1"/>
    <property type="molecule type" value="Genomic_DNA"/>
</dbReference>
<keyword evidence="9" id="KW-0325">Glycoprotein</keyword>
<keyword evidence="7 12" id="KW-1133">Transmembrane helix</keyword>
<proteinExistence type="inferred from homology"/>
<dbReference type="PANTHER" id="PTHR10896:SF8">
    <property type="entry name" value="GALACTOSYLGALACTOSYLXYLOSYLPROTEIN 3-BETA-GLUCURONOSYLTRANSFERASE 2"/>
    <property type="match status" value="1"/>
</dbReference>
<dbReference type="InterPro" id="IPR029044">
    <property type="entry name" value="Nucleotide-diphossugar_trans"/>
</dbReference>
<gene>
    <name evidence="13" type="ORF">XELAEV_18032239mg</name>
</gene>
<evidence type="ECO:0000256" key="9">
    <source>
        <dbReference type="ARBA" id="ARBA00023180"/>
    </source>
</evidence>
<dbReference type="PANTHER" id="PTHR10896">
    <property type="entry name" value="GALACTOSYLGALACTOSYLXYLOSYLPROTEIN 3-BETA-GLUCURONOSYLTRANSFERASE BETA-1,3-GLUCURONYLTRANSFERASE"/>
    <property type="match status" value="1"/>
</dbReference>
<comment type="subcellular location">
    <subcellularLocation>
        <location evidence="1">Membrane</location>
        <topology evidence="1">Single-pass type II membrane protein</topology>
    </subcellularLocation>
</comment>
<protein>
    <recommendedName>
        <fullName evidence="3">galactosylgalactosylxylosylprotein 3-beta-glucuronosyltransferase</fullName>
        <ecNumber evidence="3">2.4.1.135</ecNumber>
    </recommendedName>
</protein>
<dbReference type="GO" id="GO:0015018">
    <property type="term" value="F:galactosylgalactosylxylosylprotein 3-beta-glucuronosyltransferase activity"/>
    <property type="evidence" value="ECO:0007669"/>
    <property type="project" value="UniProtKB-EC"/>
</dbReference>
<evidence type="ECO:0000256" key="5">
    <source>
        <dbReference type="ARBA" id="ARBA00022692"/>
    </source>
</evidence>
<keyword evidence="8 12" id="KW-0472">Membrane</keyword>
<comment type="similarity">
    <text evidence="2">Belongs to the glycosyltransferase 43 family.</text>
</comment>
<dbReference type="EC" id="2.4.1.135" evidence="3"/>
<keyword evidence="4" id="KW-0808">Transferase</keyword>
<comment type="catalytic activity">
    <reaction evidence="10">
        <text>3-O-(beta-D-galactosyl-(1-&gt;3)-beta-D-galactosyl-(1-&gt;4)-beta-D-xylosyl)-L-seryl-[protein] + UDP-alpha-D-glucuronate = 3-O-(beta-D-GlcA-(1-&gt;3)-beta-D-Gal-(1-&gt;3)-beta-D-Gal-(1-&gt;4)-beta-D-Xyl)-L-seryl-[protein] + UDP + H(+)</text>
        <dbReference type="Rhea" id="RHEA:24168"/>
        <dbReference type="Rhea" id="RHEA-COMP:12571"/>
        <dbReference type="Rhea" id="RHEA-COMP:12573"/>
        <dbReference type="ChEBI" id="CHEBI:15378"/>
        <dbReference type="ChEBI" id="CHEBI:58052"/>
        <dbReference type="ChEBI" id="CHEBI:58223"/>
        <dbReference type="ChEBI" id="CHEBI:132090"/>
        <dbReference type="ChEBI" id="CHEBI:132093"/>
        <dbReference type="EC" id="2.4.1.135"/>
    </reaction>
</comment>
<organism evidence="13 14">
    <name type="scientific">Xenopus laevis</name>
    <name type="common">African clawed frog</name>
    <dbReference type="NCBI Taxonomy" id="8355"/>
    <lineage>
        <taxon>Eukaryota</taxon>
        <taxon>Metazoa</taxon>
        <taxon>Chordata</taxon>
        <taxon>Craniata</taxon>
        <taxon>Vertebrata</taxon>
        <taxon>Euteleostomi</taxon>
        <taxon>Amphibia</taxon>
        <taxon>Batrachia</taxon>
        <taxon>Anura</taxon>
        <taxon>Pipoidea</taxon>
        <taxon>Pipidae</taxon>
        <taxon>Xenopodinae</taxon>
        <taxon>Xenopus</taxon>
        <taxon>Xenopus</taxon>
    </lineage>
</organism>
<dbReference type="AlphaFoldDB" id="A0A974CRF4"/>
<evidence type="ECO:0000256" key="8">
    <source>
        <dbReference type="ARBA" id="ARBA00023136"/>
    </source>
</evidence>
<feature type="region of interest" description="Disordered" evidence="11">
    <location>
        <begin position="55"/>
        <end position="74"/>
    </location>
</feature>
<evidence type="ECO:0000256" key="3">
    <source>
        <dbReference type="ARBA" id="ARBA00012641"/>
    </source>
</evidence>
<evidence type="ECO:0000256" key="10">
    <source>
        <dbReference type="ARBA" id="ARBA00047979"/>
    </source>
</evidence>
<dbReference type="Gene3D" id="3.90.550.10">
    <property type="entry name" value="Spore Coat Polysaccharide Biosynthesis Protein SpsA, Chain A"/>
    <property type="match status" value="1"/>
</dbReference>
<dbReference type="Proteomes" id="UP000694892">
    <property type="component" value="Chromosome 6L"/>
</dbReference>
<feature type="transmembrane region" description="Helical" evidence="12">
    <location>
        <begin position="5"/>
        <end position="23"/>
    </location>
</feature>